<dbReference type="SUPFAM" id="SSF55194">
    <property type="entry name" value="Ribosome recycling factor, RRF"/>
    <property type="match status" value="1"/>
</dbReference>
<dbReference type="GO" id="GO:0005829">
    <property type="term" value="C:cytosol"/>
    <property type="evidence" value="ECO:0007669"/>
    <property type="project" value="GOC"/>
</dbReference>
<organism evidence="8 9">
    <name type="scientific">Lujinxingia vulgaris</name>
    <dbReference type="NCBI Taxonomy" id="2600176"/>
    <lineage>
        <taxon>Bacteria</taxon>
        <taxon>Deltaproteobacteria</taxon>
        <taxon>Bradymonadales</taxon>
        <taxon>Lujinxingiaceae</taxon>
        <taxon>Lujinxingia</taxon>
    </lineage>
</organism>
<dbReference type="PANTHER" id="PTHR20982:SF3">
    <property type="entry name" value="MITOCHONDRIAL RIBOSOME RECYCLING FACTOR PSEUDO 1"/>
    <property type="match status" value="1"/>
</dbReference>
<evidence type="ECO:0000256" key="2">
    <source>
        <dbReference type="ARBA" id="ARBA00005912"/>
    </source>
</evidence>
<comment type="caution">
    <text evidence="8">The sequence shown here is derived from an EMBL/GenBank/DDBJ whole genome shotgun (WGS) entry which is preliminary data.</text>
</comment>
<dbReference type="Gene3D" id="3.30.1360.40">
    <property type="match status" value="1"/>
</dbReference>
<evidence type="ECO:0000256" key="3">
    <source>
        <dbReference type="ARBA" id="ARBA00022490"/>
    </source>
</evidence>
<proteinExistence type="inferred from homology"/>
<evidence type="ECO:0000313" key="8">
    <source>
        <dbReference type="EMBL" id="TXD32203.1"/>
    </source>
</evidence>
<dbReference type="HAMAP" id="MF_00040">
    <property type="entry name" value="RRF"/>
    <property type="match status" value="1"/>
</dbReference>
<keyword evidence="4 5" id="KW-0648">Protein biosynthesis</keyword>
<keyword evidence="3 5" id="KW-0963">Cytoplasm</keyword>
<dbReference type="Pfam" id="PF01765">
    <property type="entry name" value="RRF"/>
    <property type="match status" value="1"/>
</dbReference>
<feature type="coiled-coil region" evidence="6">
    <location>
        <begin position="125"/>
        <end position="152"/>
    </location>
</feature>
<evidence type="ECO:0000313" key="9">
    <source>
        <dbReference type="Proteomes" id="UP000321046"/>
    </source>
</evidence>
<dbReference type="AlphaFoldDB" id="A0A5C6WWG9"/>
<dbReference type="InterPro" id="IPR002661">
    <property type="entry name" value="Ribosome_recyc_fac"/>
</dbReference>
<dbReference type="NCBIfam" id="TIGR00496">
    <property type="entry name" value="frr"/>
    <property type="match status" value="1"/>
</dbReference>
<dbReference type="InterPro" id="IPR036191">
    <property type="entry name" value="RRF_sf"/>
</dbReference>
<comment type="subcellular location">
    <subcellularLocation>
        <location evidence="1 5">Cytoplasm</location>
    </subcellularLocation>
</comment>
<dbReference type="RefSeq" id="WP_146976715.1">
    <property type="nucleotide sequence ID" value="NZ_VOSL01000137.1"/>
</dbReference>
<feature type="domain" description="Ribosome recycling factor" evidence="7">
    <location>
        <begin position="20"/>
        <end position="182"/>
    </location>
</feature>
<dbReference type="OrthoDB" id="9804006at2"/>
<dbReference type="Gene3D" id="1.10.132.20">
    <property type="entry name" value="Ribosome-recycling factor"/>
    <property type="match status" value="1"/>
</dbReference>
<comment type="function">
    <text evidence="5">Responsible for the release of ribosomes from messenger RNA at the termination of protein biosynthesis. May increase the efficiency of translation by recycling ribosomes from one round of translation to another.</text>
</comment>
<reference evidence="8 9" key="1">
    <citation type="submission" date="2019-08" db="EMBL/GenBank/DDBJ databases">
        <title>Bradymonadales sp. TMQ2.</title>
        <authorList>
            <person name="Liang Q."/>
        </authorList>
    </citation>
    <scope>NUCLEOTIDE SEQUENCE [LARGE SCALE GENOMIC DNA]</scope>
    <source>
        <strain evidence="8 9">TMQ2</strain>
    </source>
</reference>
<evidence type="ECO:0000259" key="7">
    <source>
        <dbReference type="Pfam" id="PF01765"/>
    </source>
</evidence>
<dbReference type="InterPro" id="IPR023584">
    <property type="entry name" value="Ribosome_recyc_fac_dom"/>
</dbReference>
<protein>
    <recommendedName>
        <fullName evidence="5">Ribosome-recycling factor</fullName>
        <shortName evidence="5">RRF</shortName>
    </recommendedName>
    <alternativeName>
        <fullName evidence="5">Ribosome-releasing factor</fullName>
    </alternativeName>
</protein>
<evidence type="ECO:0000256" key="4">
    <source>
        <dbReference type="ARBA" id="ARBA00022917"/>
    </source>
</evidence>
<dbReference type="CDD" id="cd00520">
    <property type="entry name" value="RRF"/>
    <property type="match status" value="1"/>
</dbReference>
<sequence length="185" mass="21165">MVQEVIEGLRSDYEETLNKLRRELTKIRTGRANVNMLDGVRVEYYGSPTPLSQVATLRVPEPRLITIQPWEKNIISDIEKAIQISDLGLNPSNDGTLIRVPIPALTGERRQELVKVARRAGEDHKIALRNQRRDANDMVKQMEKDSEITEDEMHKGFEKINSITEEFTAKIDAMLEKKEAEIVEV</sequence>
<comment type="similarity">
    <text evidence="2 5">Belongs to the RRF family.</text>
</comment>
<dbReference type="EMBL" id="VOSL01000137">
    <property type="protein sequence ID" value="TXD32203.1"/>
    <property type="molecule type" value="Genomic_DNA"/>
</dbReference>
<dbReference type="GO" id="GO:0002184">
    <property type="term" value="P:cytoplasmic translational termination"/>
    <property type="evidence" value="ECO:0007669"/>
    <property type="project" value="TreeGrafter"/>
</dbReference>
<dbReference type="Proteomes" id="UP000321046">
    <property type="component" value="Unassembled WGS sequence"/>
</dbReference>
<keyword evidence="6" id="KW-0175">Coiled coil</keyword>
<gene>
    <name evidence="5" type="primary">frr</name>
    <name evidence="8" type="ORF">FRC96_18535</name>
</gene>
<accession>A0A5C6WWG9</accession>
<evidence type="ECO:0000256" key="1">
    <source>
        <dbReference type="ARBA" id="ARBA00004496"/>
    </source>
</evidence>
<dbReference type="FunFam" id="1.10.132.20:FF:000001">
    <property type="entry name" value="Ribosome-recycling factor"/>
    <property type="match status" value="1"/>
</dbReference>
<feature type="coiled-coil region" evidence="6">
    <location>
        <begin position="3"/>
        <end position="30"/>
    </location>
</feature>
<evidence type="ECO:0000256" key="5">
    <source>
        <dbReference type="HAMAP-Rule" id="MF_00040"/>
    </source>
</evidence>
<evidence type="ECO:0000256" key="6">
    <source>
        <dbReference type="SAM" id="Coils"/>
    </source>
</evidence>
<dbReference type="PANTHER" id="PTHR20982">
    <property type="entry name" value="RIBOSOME RECYCLING FACTOR"/>
    <property type="match status" value="1"/>
</dbReference>
<dbReference type="GO" id="GO:0043023">
    <property type="term" value="F:ribosomal large subunit binding"/>
    <property type="evidence" value="ECO:0007669"/>
    <property type="project" value="TreeGrafter"/>
</dbReference>
<name>A0A5C6WWG9_9DELT</name>
<dbReference type="FunFam" id="3.30.1360.40:FF:000001">
    <property type="entry name" value="Ribosome-recycling factor"/>
    <property type="match status" value="1"/>
</dbReference>